<name>A0A846LS55_9ACTN</name>
<dbReference type="Pfam" id="PF01850">
    <property type="entry name" value="PIN"/>
    <property type="match status" value="1"/>
</dbReference>
<evidence type="ECO:0000313" key="7">
    <source>
        <dbReference type="EMBL" id="NIH68238.1"/>
    </source>
</evidence>
<evidence type="ECO:0000256" key="4">
    <source>
        <dbReference type="ARBA" id="ARBA00022842"/>
    </source>
</evidence>
<keyword evidence="4" id="KW-0460">Magnesium</keyword>
<dbReference type="SUPFAM" id="SSF88723">
    <property type="entry name" value="PIN domain-like"/>
    <property type="match status" value="1"/>
</dbReference>
<keyword evidence="9" id="KW-1185">Reference proteome</keyword>
<dbReference type="GO" id="GO:0046872">
    <property type="term" value="F:metal ion binding"/>
    <property type="evidence" value="ECO:0007669"/>
    <property type="project" value="UniProtKB-KW"/>
</dbReference>
<evidence type="ECO:0000313" key="8">
    <source>
        <dbReference type="Proteomes" id="UP000552836"/>
    </source>
</evidence>
<evidence type="ECO:0000259" key="5">
    <source>
        <dbReference type="Pfam" id="PF01850"/>
    </source>
</evidence>
<dbReference type="Proteomes" id="UP000552836">
    <property type="component" value="Unassembled WGS sequence"/>
</dbReference>
<keyword evidence="2" id="KW-0479">Metal-binding</keyword>
<dbReference type="EMBL" id="BMMI01000008">
    <property type="protein sequence ID" value="GGL79315.1"/>
    <property type="molecule type" value="Genomic_DNA"/>
</dbReference>
<evidence type="ECO:0000256" key="1">
    <source>
        <dbReference type="ARBA" id="ARBA00022722"/>
    </source>
</evidence>
<dbReference type="InterPro" id="IPR029060">
    <property type="entry name" value="PIN-like_dom_sf"/>
</dbReference>
<dbReference type="EMBL" id="JAAMPA010000001">
    <property type="protein sequence ID" value="NIH68238.1"/>
    <property type="molecule type" value="Genomic_DNA"/>
</dbReference>
<proteinExistence type="predicted"/>
<dbReference type="Proteomes" id="UP000648663">
    <property type="component" value="Unassembled WGS sequence"/>
</dbReference>
<dbReference type="InterPro" id="IPR002716">
    <property type="entry name" value="PIN_dom"/>
</dbReference>
<evidence type="ECO:0000313" key="9">
    <source>
        <dbReference type="Proteomes" id="UP000648663"/>
    </source>
</evidence>
<keyword evidence="3" id="KW-0378">Hydrolase</keyword>
<reference evidence="6" key="1">
    <citation type="journal article" date="2014" name="Int. J. Syst. Evol. Microbiol.">
        <title>Complete genome of a new Firmicutes species belonging to the dominant human colonic microbiota ('Ruminococcus bicirculans') reveals two chromosomes and a selective capacity to utilize plant glucans.</title>
        <authorList>
            <consortium name="NISC Comparative Sequencing Program"/>
            <person name="Wegmann U."/>
            <person name="Louis P."/>
            <person name="Goesmann A."/>
            <person name="Henrissat B."/>
            <person name="Duncan S.H."/>
            <person name="Flint H.J."/>
        </authorList>
    </citation>
    <scope>NUCLEOTIDE SEQUENCE</scope>
    <source>
        <strain evidence="6">CGMCC 4.5581</strain>
    </source>
</reference>
<evidence type="ECO:0000256" key="2">
    <source>
        <dbReference type="ARBA" id="ARBA00022723"/>
    </source>
</evidence>
<reference evidence="7 8" key="3">
    <citation type="submission" date="2020-02" db="EMBL/GenBank/DDBJ databases">
        <title>Sequencing the genomes of 1000 actinobacteria strains.</title>
        <authorList>
            <person name="Klenk H.-P."/>
        </authorList>
    </citation>
    <scope>NUCLEOTIDE SEQUENCE [LARGE SCALE GENOMIC DNA]</scope>
    <source>
        <strain evidence="7 8">DSM 45201</strain>
    </source>
</reference>
<comment type="caution">
    <text evidence="7">The sequence shown here is derived from an EMBL/GenBank/DDBJ whole genome shotgun (WGS) entry which is preliminary data.</text>
</comment>
<dbReference type="Gene3D" id="3.40.50.1010">
    <property type="entry name" value="5'-nuclease"/>
    <property type="match status" value="1"/>
</dbReference>
<keyword evidence="1" id="KW-0540">Nuclease</keyword>
<accession>A0A846LS55</accession>
<dbReference type="AlphaFoldDB" id="A0A846LS55"/>
<gene>
    <name evidence="7" type="ORF">FB380_002684</name>
    <name evidence="6" type="ORF">GCM10011589_39320</name>
</gene>
<dbReference type="RefSeq" id="WP_166755481.1">
    <property type="nucleotide sequence ID" value="NZ_BAABJU010000005.1"/>
</dbReference>
<protein>
    <submittedName>
        <fullName evidence="7">Putative nucleic acid-binding protein</fullName>
    </submittedName>
</protein>
<organism evidence="7 8">
    <name type="scientific">Modestobacter marinus</name>
    <dbReference type="NCBI Taxonomy" id="477641"/>
    <lineage>
        <taxon>Bacteria</taxon>
        <taxon>Bacillati</taxon>
        <taxon>Actinomycetota</taxon>
        <taxon>Actinomycetes</taxon>
        <taxon>Geodermatophilales</taxon>
        <taxon>Geodermatophilaceae</taxon>
        <taxon>Modestobacter</taxon>
    </lineage>
</organism>
<sequence>MKLGDVPAGPVLVDTDVASWLLTDPERARPWKALLRGRLLVLSFVNVGELLAFAHVKRWGEPRREQWATSIRSNFVVLPYSGSLAETWAPLHVKYRGHLQQGGANDLWVAASALAVDPVLPVATGNLSDFGKIAADHPLQLVHPDLPA</sequence>
<evidence type="ECO:0000313" key="6">
    <source>
        <dbReference type="EMBL" id="GGL79315.1"/>
    </source>
</evidence>
<feature type="domain" description="PIN" evidence="5">
    <location>
        <begin position="11"/>
        <end position="115"/>
    </location>
</feature>
<evidence type="ECO:0000256" key="3">
    <source>
        <dbReference type="ARBA" id="ARBA00022801"/>
    </source>
</evidence>
<reference evidence="6" key="4">
    <citation type="submission" date="2024-05" db="EMBL/GenBank/DDBJ databases">
        <authorList>
            <person name="Sun Q."/>
            <person name="Zhou Y."/>
        </authorList>
    </citation>
    <scope>NUCLEOTIDE SEQUENCE</scope>
    <source>
        <strain evidence="6">CGMCC 4.5581</strain>
    </source>
</reference>
<dbReference type="GO" id="GO:0016787">
    <property type="term" value="F:hydrolase activity"/>
    <property type="evidence" value="ECO:0007669"/>
    <property type="project" value="UniProtKB-KW"/>
</dbReference>
<dbReference type="GO" id="GO:0004518">
    <property type="term" value="F:nuclease activity"/>
    <property type="evidence" value="ECO:0007669"/>
    <property type="project" value="UniProtKB-KW"/>
</dbReference>
<reference evidence="9" key="2">
    <citation type="journal article" date="2019" name="Int. J. Syst. Evol. Microbiol.">
        <title>The Global Catalogue of Microorganisms (GCM) 10K type strain sequencing project: providing services to taxonomists for standard genome sequencing and annotation.</title>
        <authorList>
            <consortium name="The Broad Institute Genomics Platform"/>
            <consortium name="The Broad Institute Genome Sequencing Center for Infectious Disease"/>
            <person name="Wu L."/>
            <person name="Ma J."/>
        </authorList>
    </citation>
    <scope>NUCLEOTIDE SEQUENCE [LARGE SCALE GENOMIC DNA]</scope>
    <source>
        <strain evidence="9">CGMCC 4.5581</strain>
    </source>
</reference>